<proteinExistence type="inferred from homology"/>
<accession>A0AAD7FZN7</accession>
<evidence type="ECO:0000256" key="3">
    <source>
        <dbReference type="ARBA" id="ARBA00022679"/>
    </source>
</evidence>
<evidence type="ECO:0000313" key="9">
    <source>
        <dbReference type="Proteomes" id="UP001221142"/>
    </source>
</evidence>
<evidence type="ECO:0000256" key="2">
    <source>
        <dbReference type="ARBA" id="ARBA00022527"/>
    </source>
</evidence>
<keyword evidence="4" id="KW-0547">Nucleotide-binding</keyword>
<evidence type="ECO:0000313" key="8">
    <source>
        <dbReference type="EMBL" id="KAJ7646833.1"/>
    </source>
</evidence>
<dbReference type="GO" id="GO:0005737">
    <property type="term" value="C:cytoplasm"/>
    <property type="evidence" value="ECO:0007669"/>
    <property type="project" value="TreeGrafter"/>
</dbReference>
<comment type="caution">
    <text evidence="8">The sequence shown here is derived from an EMBL/GenBank/DDBJ whole genome shotgun (WGS) entry which is preliminary data.</text>
</comment>
<dbReference type="PROSITE" id="PS00108">
    <property type="entry name" value="PROTEIN_KINASE_ST"/>
    <property type="match status" value="1"/>
</dbReference>
<evidence type="ECO:0000256" key="4">
    <source>
        <dbReference type="ARBA" id="ARBA00022741"/>
    </source>
</evidence>
<sequence length="644" mass="73689">MASSDGLCASQPALFAQRRITPDERRELGILADNKLFWRDHYAWLKDRGYLLRPRYSPNWIASWKEGGCKSDDDIEPAFPFLADATRISDGLLVLIKKCEPDPSDIPVFHEDQIFRRFSSELLASDAKNRCIRMVEILSVPDDPKLALIVMPFHYGWHLVPFSTIGEAVEFISEIFEGVDFMHKSQVWHGDLKSNNILMDASPLFVEPVNPRFRTRLRHPVSYHLIDFDLSGVHDPSKGPPRNIPGYGGTRGVPEFNKKDKLCDPFAVDVYCLGNVVRRHFTEGEGRLFTKEQRGFEFMSGLVNAMVNEDPVKRPKIDEVAEERLQQGLLPQLEMFWCDHYSWLEESGYKLRPRYSPDRVAHGKPGGIARGDDVSPAFSVIADTTRTTDDSLVLIKKCEPIVEASVLNEPQVFRRFSSDPLASKPKNHCVPLIEILPVPDDPKLFLIVTWSPSPRLGKLAYNFMHNNHIWHGYGYRVFHYLAETLRRDIKFNNILMDASPLLVDQVHPWRPSRTRDLARAARFRNRLEHPVKYYLIDFDLSGVHDPSTGLPLMVPGYGGTRGVPESQNKDEDCDPFAVDVFCLGNLVRRYFTEGDKQADLRFPWKKKRGFQFMEGLVADMTKEDPSKRANMDTVARRFSEIKAG</sequence>
<dbReference type="PANTHER" id="PTHR24346">
    <property type="entry name" value="MAP/MICROTUBULE AFFINITY-REGULATING KINASE"/>
    <property type="match status" value="1"/>
</dbReference>
<evidence type="ECO:0000256" key="6">
    <source>
        <dbReference type="ARBA" id="ARBA00022840"/>
    </source>
</evidence>
<evidence type="ECO:0000256" key="5">
    <source>
        <dbReference type="ARBA" id="ARBA00022777"/>
    </source>
</evidence>
<keyword evidence="2" id="KW-0723">Serine/threonine-protein kinase</keyword>
<comment type="similarity">
    <text evidence="1">Belongs to the protein kinase superfamily. CAMK Ser/Thr protein kinase family. NIM1 subfamily.</text>
</comment>
<keyword evidence="3" id="KW-0808">Transferase</keyword>
<dbReference type="EMBL" id="JARKIF010000002">
    <property type="protein sequence ID" value="KAJ7646833.1"/>
    <property type="molecule type" value="Genomic_DNA"/>
</dbReference>
<organism evidence="8 9">
    <name type="scientific">Roridomyces roridus</name>
    <dbReference type="NCBI Taxonomy" id="1738132"/>
    <lineage>
        <taxon>Eukaryota</taxon>
        <taxon>Fungi</taxon>
        <taxon>Dikarya</taxon>
        <taxon>Basidiomycota</taxon>
        <taxon>Agaricomycotina</taxon>
        <taxon>Agaricomycetes</taxon>
        <taxon>Agaricomycetidae</taxon>
        <taxon>Agaricales</taxon>
        <taxon>Marasmiineae</taxon>
        <taxon>Mycenaceae</taxon>
        <taxon>Roridomyces</taxon>
    </lineage>
</organism>
<keyword evidence="9" id="KW-1185">Reference proteome</keyword>
<dbReference type="PANTHER" id="PTHR24346:SF82">
    <property type="entry name" value="KP78A-RELATED"/>
    <property type="match status" value="1"/>
</dbReference>
<dbReference type="GO" id="GO:0035556">
    <property type="term" value="P:intracellular signal transduction"/>
    <property type="evidence" value="ECO:0007669"/>
    <property type="project" value="TreeGrafter"/>
</dbReference>
<dbReference type="Gene3D" id="1.10.510.10">
    <property type="entry name" value="Transferase(Phosphotransferase) domain 1"/>
    <property type="match status" value="2"/>
</dbReference>
<dbReference type="SUPFAM" id="SSF56112">
    <property type="entry name" value="Protein kinase-like (PK-like)"/>
    <property type="match status" value="2"/>
</dbReference>
<dbReference type="SMART" id="SM00220">
    <property type="entry name" value="S_TKc"/>
    <property type="match status" value="1"/>
</dbReference>
<dbReference type="Proteomes" id="UP001221142">
    <property type="component" value="Unassembled WGS sequence"/>
</dbReference>
<keyword evidence="6" id="KW-0067">ATP-binding</keyword>
<dbReference type="InterPro" id="IPR011009">
    <property type="entry name" value="Kinase-like_dom_sf"/>
</dbReference>
<gene>
    <name evidence="8" type="ORF">FB45DRAFT_1099009</name>
</gene>
<dbReference type="PROSITE" id="PS50011">
    <property type="entry name" value="PROTEIN_KINASE_DOM"/>
    <property type="match status" value="1"/>
</dbReference>
<evidence type="ECO:0000259" key="7">
    <source>
        <dbReference type="PROSITE" id="PS50011"/>
    </source>
</evidence>
<feature type="domain" description="Protein kinase" evidence="7">
    <location>
        <begin position="1"/>
        <end position="330"/>
    </location>
</feature>
<dbReference type="GO" id="GO:0004674">
    <property type="term" value="F:protein serine/threonine kinase activity"/>
    <property type="evidence" value="ECO:0007669"/>
    <property type="project" value="UniProtKB-KW"/>
</dbReference>
<dbReference type="GO" id="GO:0005524">
    <property type="term" value="F:ATP binding"/>
    <property type="evidence" value="ECO:0007669"/>
    <property type="project" value="UniProtKB-KW"/>
</dbReference>
<dbReference type="InterPro" id="IPR008271">
    <property type="entry name" value="Ser/Thr_kinase_AS"/>
</dbReference>
<dbReference type="AlphaFoldDB" id="A0AAD7FZN7"/>
<name>A0AAD7FZN7_9AGAR</name>
<reference evidence="8" key="1">
    <citation type="submission" date="2023-03" db="EMBL/GenBank/DDBJ databases">
        <title>Massive genome expansion in bonnet fungi (Mycena s.s.) driven by repeated elements and novel gene families across ecological guilds.</title>
        <authorList>
            <consortium name="Lawrence Berkeley National Laboratory"/>
            <person name="Harder C.B."/>
            <person name="Miyauchi S."/>
            <person name="Viragh M."/>
            <person name="Kuo A."/>
            <person name="Thoen E."/>
            <person name="Andreopoulos B."/>
            <person name="Lu D."/>
            <person name="Skrede I."/>
            <person name="Drula E."/>
            <person name="Henrissat B."/>
            <person name="Morin E."/>
            <person name="Kohler A."/>
            <person name="Barry K."/>
            <person name="LaButti K."/>
            <person name="Morin E."/>
            <person name="Salamov A."/>
            <person name="Lipzen A."/>
            <person name="Mereny Z."/>
            <person name="Hegedus B."/>
            <person name="Baldrian P."/>
            <person name="Stursova M."/>
            <person name="Weitz H."/>
            <person name="Taylor A."/>
            <person name="Grigoriev I.V."/>
            <person name="Nagy L.G."/>
            <person name="Martin F."/>
            <person name="Kauserud H."/>
        </authorList>
    </citation>
    <scope>NUCLEOTIDE SEQUENCE</scope>
    <source>
        <strain evidence="8">9284</strain>
    </source>
</reference>
<dbReference type="InterPro" id="IPR000719">
    <property type="entry name" value="Prot_kinase_dom"/>
</dbReference>
<evidence type="ECO:0000256" key="1">
    <source>
        <dbReference type="ARBA" id="ARBA00010791"/>
    </source>
</evidence>
<protein>
    <recommendedName>
        <fullName evidence="7">Protein kinase domain-containing protein</fullName>
    </recommendedName>
</protein>
<keyword evidence="5" id="KW-0418">Kinase</keyword>